<keyword evidence="4" id="KW-1185">Reference proteome</keyword>
<evidence type="ECO:0000313" key="4">
    <source>
        <dbReference type="Proteomes" id="UP000007799"/>
    </source>
</evidence>
<dbReference type="GeneID" id="16070739"/>
<dbReference type="GO" id="GO:0005788">
    <property type="term" value="C:endoplasmic reticulum lumen"/>
    <property type="evidence" value="ECO:0007669"/>
    <property type="project" value="TreeGrafter"/>
</dbReference>
<dbReference type="RefSeq" id="XP_004990186.1">
    <property type="nucleotide sequence ID" value="XM_004990129.1"/>
</dbReference>
<feature type="region of interest" description="Disordered" evidence="2">
    <location>
        <begin position="157"/>
        <end position="204"/>
    </location>
</feature>
<accession>F2UKR1</accession>
<dbReference type="Pfam" id="PF13738">
    <property type="entry name" value="Pyr_redox_3"/>
    <property type="match status" value="1"/>
</dbReference>
<dbReference type="InterPro" id="IPR050982">
    <property type="entry name" value="Auxin_biosynth/cation_transpt"/>
</dbReference>
<proteinExistence type="predicted"/>
<organism evidence="4">
    <name type="scientific">Salpingoeca rosetta (strain ATCC 50818 / BSB-021)</name>
    <dbReference type="NCBI Taxonomy" id="946362"/>
    <lineage>
        <taxon>Eukaryota</taxon>
        <taxon>Choanoflagellata</taxon>
        <taxon>Craspedida</taxon>
        <taxon>Salpingoecidae</taxon>
        <taxon>Salpingoeca</taxon>
    </lineage>
</organism>
<dbReference type="KEGG" id="sre:PTSG_08803"/>
<dbReference type="Gene3D" id="3.50.50.60">
    <property type="entry name" value="FAD/NAD(P)-binding domain"/>
    <property type="match status" value="2"/>
</dbReference>
<evidence type="ECO:0000256" key="2">
    <source>
        <dbReference type="SAM" id="MobiDB-lite"/>
    </source>
</evidence>
<sequence length="1193" mass="132016">MVIMAVLPNLVPPVVVLLAMVVVVGSVATGALADRTVCIVGAGPAGLQLGYRLQRMNISYVIYERNARAGSFFEQYPRHRQLVSLNKLATGSTDYEFNLRHDWNSLITDGDDPRGQLLFRNYSTEFYPPADRMVDYLNDFARIYNLNIQFNTTVTRVSRPRVQPTKQKNKRRKGRRTNKKTTADSKAQGLDGDDEGDTVPFTLHLQRNDDGSTFKRTCLPLVMATGTPIPSYPRVAPGIENTEGYEDFDPTSSLHKYRGKRVLILGAGNSAFEVANNISGVANFVEMCSRNPPKFSWQTHYAGDVRSINAAFLDTYQLKAQNFISTCIISAQSSFGRHADGSIEADTTYYGQGPIKDAQEAMHILFPGRSDQRTFTARAATYDYVIRALGFQTDATIFDASSAPRLDTRKKYPLLTPEWESVNTDHLFYAGTLMAGRDNKRSAVFAVHGFRYAVETLGNVLGERYFSRPWPTVAVPNTAADIASTIIERVQYSSGLYQMYTSLCEVLWFDRDCDHDNTYANGKDPRSSDDDDDKDDSSNNGGGDRRRNKACWRHQSHVPCDLLFTSEAFLHRSFLVVTLEYHPDFGKTREKFDVFGADHVDPALHPDEGHRSNFLHPVIRYYTGLRYDGSEHVHFTHVNPELRKTADDVTEWQSNRQSSQAVAIHHMMESVFIDFAHLEAHIEPLVRFLAGLLATRPELMSTPSASPIHAVKLRAASKQARTSLHPQDWVRRNLNMAPDDLVDVMLDIQDTVDARAPTPDRHKDASAWDGMAMLRGARGVQFADEQGGTNTVGSSGDGAGGGVPAGMTQEQMKVFVDTLSEALEQPVAEMPELQDVQASVAHAREASERLGKRLDRQKQEADKASKAQRAQNKYAGKGGGTEKVKGKTRVRGRGGDAEEEDDHYADGGGGGRRGAGDAVLGKRKYAGHGSERGGDHGDVGGEEELWANDNDDDDERDREFDDGDYHGDGYGEVGSVVRERGGGDWEGSEDLSAEDKEELRELFADADNVLASLDRITNLFSNLGQMAGDDVGEGDEHMRDTIFGQHANHDNDDYDGGGGGGGGGDHGDHDHNGHATFESDDDGGDEDDKEGGGAWVEGKRIRFRPKRSVRSGDHEDDREGSGSTGRRHRASPRARDAGGADEAQQRQQQQQQGQQQQGQRGEATTKSTTPRRRRRTSKRRTKKNKNKRRSAGV</sequence>
<reference evidence="3" key="1">
    <citation type="submission" date="2009-08" db="EMBL/GenBank/DDBJ databases">
        <title>Annotation of Salpingoeca rosetta.</title>
        <authorList>
            <consortium name="The Broad Institute Genome Sequencing Platform"/>
            <person name="Russ C."/>
            <person name="Cuomo C."/>
            <person name="Burger G."/>
            <person name="Gray M.W."/>
            <person name="Holland P.W.H."/>
            <person name="King N."/>
            <person name="Lang F.B.F."/>
            <person name="Roger A.J."/>
            <person name="Ruiz-Trillo I."/>
            <person name="Young S.K."/>
            <person name="Zeng Q."/>
            <person name="Gargeya S."/>
            <person name="Alvarado L."/>
            <person name="Berlin A."/>
            <person name="Chapman S.B."/>
            <person name="Chen Z."/>
            <person name="Freedman E."/>
            <person name="Gellesch M."/>
            <person name="Goldberg J."/>
            <person name="Griggs A."/>
            <person name="Gujja S."/>
            <person name="Heilman E."/>
            <person name="Heiman D."/>
            <person name="Howarth C."/>
            <person name="Mehta T."/>
            <person name="Neiman D."/>
            <person name="Pearson M."/>
            <person name="Roberts A."/>
            <person name="Saif S."/>
            <person name="Shea T."/>
            <person name="Shenoy N."/>
            <person name="Sisk P."/>
            <person name="Stolte C."/>
            <person name="Sykes S."/>
            <person name="White J."/>
            <person name="Yandava C."/>
            <person name="Haas B."/>
            <person name="Nusbaum C."/>
            <person name="Birren B."/>
        </authorList>
    </citation>
    <scope>NUCLEOTIDE SEQUENCE [LARGE SCALE GENOMIC DNA]</scope>
    <source>
        <strain evidence="3">ATCC 50818</strain>
    </source>
</reference>
<dbReference type="Proteomes" id="UP000007799">
    <property type="component" value="Unassembled WGS sequence"/>
</dbReference>
<feature type="compositionally biased region" description="Basic residues" evidence="2">
    <location>
        <begin position="167"/>
        <end position="179"/>
    </location>
</feature>
<dbReference type="SUPFAM" id="SSF51905">
    <property type="entry name" value="FAD/NAD(P)-binding domain"/>
    <property type="match status" value="1"/>
</dbReference>
<evidence type="ECO:0000256" key="1">
    <source>
        <dbReference type="ARBA" id="ARBA00023002"/>
    </source>
</evidence>
<dbReference type="InterPro" id="IPR036188">
    <property type="entry name" value="FAD/NAD-bd_sf"/>
</dbReference>
<dbReference type="PANTHER" id="PTHR43539">
    <property type="entry name" value="FLAVIN-BINDING MONOOXYGENASE-LIKE PROTEIN (AFU_ORTHOLOGUE AFUA_4G09220)"/>
    <property type="match status" value="1"/>
</dbReference>
<dbReference type="InParanoid" id="F2UKR1"/>
<dbReference type="GO" id="GO:0050660">
    <property type="term" value="F:flavin adenine dinucleotide binding"/>
    <property type="evidence" value="ECO:0007669"/>
    <property type="project" value="TreeGrafter"/>
</dbReference>
<dbReference type="AlphaFoldDB" id="F2UKR1"/>
<feature type="compositionally biased region" description="Acidic residues" evidence="2">
    <location>
        <begin position="940"/>
        <end position="956"/>
    </location>
</feature>
<dbReference type="OrthoDB" id="66881at2759"/>
<feature type="compositionally biased region" description="Basic and acidic residues" evidence="2">
    <location>
        <begin position="1110"/>
        <end position="1120"/>
    </location>
</feature>
<feature type="region of interest" description="Disordered" evidence="2">
    <location>
        <begin position="519"/>
        <end position="547"/>
    </location>
</feature>
<dbReference type="PRINTS" id="PR00368">
    <property type="entry name" value="FADPNR"/>
</dbReference>
<dbReference type="GO" id="GO:0036503">
    <property type="term" value="P:ERAD pathway"/>
    <property type="evidence" value="ECO:0007669"/>
    <property type="project" value="TreeGrafter"/>
</dbReference>
<dbReference type="STRING" id="946362.F2UKR1"/>
<dbReference type="EMBL" id="GL832979">
    <property type="protein sequence ID" value="EGD77710.1"/>
    <property type="molecule type" value="Genomic_DNA"/>
</dbReference>
<dbReference type="FunCoup" id="F2UKR1">
    <property type="interactions" value="146"/>
</dbReference>
<protein>
    <submittedName>
        <fullName evidence="3">Foxred2 protein</fullName>
    </submittedName>
</protein>
<feature type="compositionally biased region" description="Basic and acidic residues" evidence="2">
    <location>
        <begin position="957"/>
        <end position="969"/>
    </location>
</feature>
<keyword evidence="1" id="KW-0560">Oxidoreductase</keyword>
<feature type="compositionally biased region" description="Low complexity" evidence="2">
    <location>
        <begin position="1145"/>
        <end position="1168"/>
    </location>
</feature>
<name>F2UKR1_SALR5</name>
<evidence type="ECO:0000313" key="3">
    <source>
        <dbReference type="EMBL" id="EGD77710.1"/>
    </source>
</evidence>
<feature type="compositionally biased region" description="Basic and acidic residues" evidence="2">
    <location>
        <begin position="929"/>
        <end position="939"/>
    </location>
</feature>
<feature type="compositionally biased region" description="Basic residues" evidence="2">
    <location>
        <begin position="1169"/>
        <end position="1193"/>
    </location>
</feature>
<feature type="region of interest" description="Disordered" evidence="2">
    <location>
        <begin position="850"/>
        <end position="996"/>
    </location>
</feature>
<feature type="compositionally biased region" description="Basic and acidic residues" evidence="2">
    <location>
        <begin position="519"/>
        <end position="528"/>
    </location>
</feature>
<dbReference type="eggNOG" id="KOG1399">
    <property type="taxonomic scope" value="Eukaryota"/>
</dbReference>
<gene>
    <name evidence="3" type="ORF">PTSG_08803</name>
</gene>
<feature type="region of interest" description="Disordered" evidence="2">
    <location>
        <begin position="786"/>
        <end position="805"/>
    </location>
</feature>
<feature type="compositionally biased region" description="Basic and acidic residues" evidence="2">
    <location>
        <begin position="850"/>
        <end position="865"/>
    </location>
</feature>
<feature type="region of interest" description="Disordered" evidence="2">
    <location>
        <begin position="1024"/>
        <end position="1193"/>
    </location>
</feature>
<dbReference type="GO" id="GO:0004497">
    <property type="term" value="F:monooxygenase activity"/>
    <property type="evidence" value="ECO:0007669"/>
    <property type="project" value="TreeGrafter"/>
</dbReference>
<feature type="compositionally biased region" description="Gly residues" evidence="2">
    <location>
        <begin position="795"/>
        <end position="804"/>
    </location>
</feature>
<dbReference type="PANTHER" id="PTHR43539:SF23">
    <property type="entry name" value="FAD-DEPENDENT OXIDOREDUCTASE DOMAIN-CONTAINING PROTEIN 2"/>
    <property type="match status" value="1"/>
</dbReference>
<feature type="compositionally biased region" description="Acidic residues" evidence="2">
    <location>
        <begin position="1078"/>
        <end position="1089"/>
    </location>
</feature>